<name>A0A937D561_9BURK</name>
<comment type="caution">
    <text evidence="3">The sequence shown here is derived from an EMBL/GenBank/DDBJ whole genome shotgun (WGS) entry which is preliminary data.</text>
</comment>
<evidence type="ECO:0000313" key="3">
    <source>
        <dbReference type="EMBL" id="MBL0421012.1"/>
    </source>
</evidence>
<feature type="domain" description="Glycosyltransferase 2-like" evidence="2">
    <location>
        <begin position="4"/>
        <end position="126"/>
    </location>
</feature>
<dbReference type="Pfam" id="PF00535">
    <property type="entry name" value="Glycos_transf_2"/>
    <property type="match status" value="1"/>
</dbReference>
<reference evidence="3" key="1">
    <citation type="submission" date="2021-01" db="EMBL/GenBank/DDBJ databases">
        <title>Ramlibacter sp. strain AW1 16S ribosomal RNA gene Genome sequencing and assembly.</title>
        <authorList>
            <person name="Kang M."/>
        </authorList>
    </citation>
    <scope>NUCLEOTIDE SEQUENCE</scope>
    <source>
        <strain evidence="3">AW1</strain>
    </source>
</reference>
<dbReference type="InterPro" id="IPR001173">
    <property type="entry name" value="Glyco_trans_2-like"/>
</dbReference>
<dbReference type="Gene3D" id="3.90.550.10">
    <property type="entry name" value="Spore Coat Polysaccharide Biosynthesis Protein SpsA, Chain A"/>
    <property type="match status" value="1"/>
</dbReference>
<dbReference type="InterPro" id="IPR050834">
    <property type="entry name" value="Glycosyltransf_2"/>
</dbReference>
<dbReference type="Proteomes" id="UP000613011">
    <property type="component" value="Unassembled WGS sequence"/>
</dbReference>
<dbReference type="PANTHER" id="PTHR43685">
    <property type="entry name" value="GLYCOSYLTRANSFERASE"/>
    <property type="match status" value="1"/>
</dbReference>
<evidence type="ECO:0000256" key="1">
    <source>
        <dbReference type="SAM" id="Phobius"/>
    </source>
</evidence>
<accession>A0A937D561</accession>
<evidence type="ECO:0000259" key="2">
    <source>
        <dbReference type="Pfam" id="PF00535"/>
    </source>
</evidence>
<keyword evidence="1" id="KW-0472">Membrane</keyword>
<dbReference type="CDD" id="cd00761">
    <property type="entry name" value="Glyco_tranf_GTA_type"/>
    <property type="match status" value="1"/>
</dbReference>
<keyword evidence="4" id="KW-1185">Reference proteome</keyword>
<proteinExistence type="predicted"/>
<protein>
    <submittedName>
        <fullName evidence="3">Glycosyltransferase family 2 protein</fullName>
    </submittedName>
</protein>
<organism evidence="3 4">
    <name type="scientific">Ramlibacter aurantiacus</name>
    <dbReference type="NCBI Taxonomy" id="2801330"/>
    <lineage>
        <taxon>Bacteria</taxon>
        <taxon>Pseudomonadati</taxon>
        <taxon>Pseudomonadota</taxon>
        <taxon>Betaproteobacteria</taxon>
        <taxon>Burkholderiales</taxon>
        <taxon>Comamonadaceae</taxon>
        <taxon>Ramlibacter</taxon>
    </lineage>
</organism>
<feature type="transmembrane region" description="Helical" evidence="1">
    <location>
        <begin position="286"/>
        <end position="302"/>
    </location>
</feature>
<keyword evidence="1" id="KW-0812">Transmembrane</keyword>
<dbReference type="InterPro" id="IPR029044">
    <property type="entry name" value="Nucleotide-diphossugar_trans"/>
</dbReference>
<sequence length="322" mass="36787">MLFSVVIPLYNKARFIETTIGSVLAQTLPPLEVIVVDDGSTDAGPALVEALSDPRVKLLRQPNGGVSAARNRGIDAARGDWVAFLDADDAWHPEFLAALARAHRTCPEAGVLGSRVRYVYENRGEPFEPWAVPEAFCEIELIDDLRRRWMKNLPLCSSSVAVRTQLLRSMQTRFVQGEAWGEDLDMWFRLSDLTGVAVVNAPYVTVRHEVPGSLTRRVREPRNPPFLLRMKRDALDGTIPARYRRSALWFVAQLQVTMAREALSENKRLEALWYLMQARRFMFTRRWLLTFGMALFMPVGVAERWQRWRVRSADDYAQEPAQ</sequence>
<dbReference type="SUPFAM" id="SSF53448">
    <property type="entry name" value="Nucleotide-diphospho-sugar transferases"/>
    <property type="match status" value="1"/>
</dbReference>
<dbReference type="PANTHER" id="PTHR43685:SF2">
    <property type="entry name" value="GLYCOSYLTRANSFERASE 2-LIKE DOMAIN-CONTAINING PROTEIN"/>
    <property type="match status" value="1"/>
</dbReference>
<gene>
    <name evidence="3" type="ORF">JI739_11700</name>
</gene>
<keyword evidence="1" id="KW-1133">Transmembrane helix</keyword>
<dbReference type="AlphaFoldDB" id="A0A937D561"/>
<dbReference type="EMBL" id="JAEQNA010000003">
    <property type="protein sequence ID" value="MBL0421012.1"/>
    <property type="molecule type" value="Genomic_DNA"/>
</dbReference>
<evidence type="ECO:0000313" key="4">
    <source>
        <dbReference type="Proteomes" id="UP000613011"/>
    </source>
</evidence>